<protein>
    <submittedName>
        <fullName evidence="1">Uncharacterized protein</fullName>
    </submittedName>
</protein>
<name>A0ACC4C173_POPAL</name>
<gene>
    <name evidence="1" type="ORF">D5086_015215</name>
</gene>
<keyword evidence="2" id="KW-1185">Reference proteome</keyword>
<dbReference type="EMBL" id="RCHU02000007">
    <property type="protein sequence ID" value="KAL3584154.1"/>
    <property type="molecule type" value="Genomic_DNA"/>
</dbReference>
<sequence length="491" mass="54196">MEDLPSFNIIIILLFCYVTQFILWQTLALDLPCRTTCGSIQVKYPFGSGHGCGSPRFHPYIACSPEGDQLLLTTHTGSYPITSISYTTSTFIITPPHMSTCNSMQQSPNLGLDWASPFQLGSSTFLLLSCTPPTSSLNIKGSPVCDTSSYLCASIYTCPSVIGLGLPLFPPTNTCCVYSPANFNSKGELDLQKLNCMGFASVVSLQDHPTDPSQWQYGVELKSRGGALDDYYIDNKCNTCEISGGVCGYAPPVNSFVCVCSDTINTTMDCNTRSLQNQPELTWNSVSLPSRASFLVGKKDKFAKCNPATQGQGLDMFYFFYPREAVDGVSGWSSFRWSSLRKRTAYRKGHFSFHWINFNYIIFFIDYTRRNRDTEEVPRGCHQDESTKEPPKNLSSSCHASFLLGSPYKETDFQGNLTNFHGDEGIRARISCVDLTFSTLNNQMSTFLSFEMSIAHASCSLNGESESPEFSSPFLADNSICLTAVGMACLL</sequence>
<dbReference type="Proteomes" id="UP000309997">
    <property type="component" value="Unassembled WGS sequence"/>
</dbReference>
<evidence type="ECO:0000313" key="1">
    <source>
        <dbReference type="EMBL" id="KAL3584154.1"/>
    </source>
</evidence>
<reference evidence="1 2" key="1">
    <citation type="journal article" date="2024" name="Plant Biotechnol. J.">
        <title>Genome and CRISPR/Cas9 system of a widespread forest tree (Populus alba) in the world.</title>
        <authorList>
            <person name="Liu Y.J."/>
            <person name="Jiang P.F."/>
            <person name="Han X.M."/>
            <person name="Li X.Y."/>
            <person name="Wang H.M."/>
            <person name="Wang Y.J."/>
            <person name="Wang X.X."/>
            <person name="Zeng Q.Y."/>
        </authorList>
    </citation>
    <scope>NUCLEOTIDE SEQUENCE [LARGE SCALE GENOMIC DNA]</scope>
    <source>
        <strain evidence="2">cv. PAL-ZL1</strain>
    </source>
</reference>
<organism evidence="1 2">
    <name type="scientific">Populus alba</name>
    <name type="common">White poplar</name>
    <dbReference type="NCBI Taxonomy" id="43335"/>
    <lineage>
        <taxon>Eukaryota</taxon>
        <taxon>Viridiplantae</taxon>
        <taxon>Streptophyta</taxon>
        <taxon>Embryophyta</taxon>
        <taxon>Tracheophyta</taxon>
        <taxon>Spermatophyta</taxon>
        <taxon>Magnoliopsida</taxon>
        <taxon>eudicotyledons</taxon>
        <taxon>Gunneridae</taxon>
        <taxon>Pentapetalae</taxon>
        <taxon>rosids</taxon>
        <taxon>fabids</taxon>
        <taxon>Malpighiales</taxon>
        <taxon>Salicaceae</taxon>
        <taxon>Saliceae</taxon>
        <taxon>Populus</taxon>
    </lineage>
</organism>
<accession>A0ACC4C173</accession>
<proteinExistence type="predicted"/>
<comment type="caution">
    <text evidence="1">The sequence shown here is derived from an EMBL/GenBank/DDBJ whole genome shotgun (WGS) entry which is preliminary data.</text>
</comment>
<evidence type="ECO:0000313" key="2">
    <source>
        <dbReference type="Proteomes" id="UP000309997"/>
    </source>
</evidence>